<evidence type="ECO:0000313" key="3">
    <source>
        <dbReference type="Proteomes" id="UP001143362"/>
    </source>
</evidence>
<dbReference type="GO" id="GO:0016853">
    <property type="term" value="F:isomerase activity"/>
    <property type="evidence" value="ECO:0007669"/>
    <property type="project" value="UniProtKB-KW"/>
</dbReference>
<accession>A0ABT3THA7</accession>
<dbReference type="InterPro" id="IPR046357">
    <property type="entry name" value="PPIase_dom_sf"/>
</dbReference>
<sequence>MKLLSRPWLHFVLLGFALFYLFRWIDPPPRPSVGPLSEPRIESLQRQWFTTAGRSPSEEQLDFMIAAELDRDMLFQEAIALNLHLYDNVVRQRLIRNIRFLRLGEDKTEQEMYEDALRMELHLGDEVVKRRLIQAMEQLLLAQARLAQPSESDISERFVRDTELLRRPARYTIEHVFFSRDREAELEQQVAAILEQQLSPEQARQLGSPFLPGYLFRAQSAEQLARHFGSAFVLNLQQQELQPQQWVGPVQSTYGQHLVWVEAIEPERDAELEEVRPQISRDLLLEQRQQALRDAVSELRQDYEVIL</sequence>
<dbReference type="EMBL" id="SHNN01000002">
    <property type="protein sequence ID" value="MCX2981715.1"/>
    <property type="molecule type" value="Genomic_DNA"/>
</dbReference>
<dbReference type="Pfam" id="PF13145">
    <property type="entry name" value="Rotamase_2"/>
    <property type="match status" value="1"/>
</dbReference>
<comment type="caution">
    <text evidence="2">The sequence shown here is derived from an EMBL/GenBank/DDBJ whole genome shotgun (WGS) entry which is preliminary data.</text>
</comment>
<keyword evidence="3" id="KW-1185">Reference proteome</keyword>
<proteinExistence type="predicted"/>
<organism evidence="2 3">
    <name type="scientific">Candidatus Litorirhabdus singularis</name>
    <dbReference type="NCBI Taxonomy" id="2518993"/>
    <lineage>
        <taxon>Bacteria</taxon>
        <taxon>Pseudomonadati</taxon>
        <taxon>Pseudomonadota</taxon>
        <taxon>Gammaproteobacteria</taxon>
        <taxon>Cellvibrionales</taxon>
        <taxon>Halieaceae</taxon>
        <taxon>Candidatus Litorirhabdus</taxon>
    </lineage>
</organism>
<dbReference type="Gene3D" id="1.10.4030.10">
    <property type="entry name" value="Porin chaperone SurA, peptide-binding domain"/>
    <property type="match status" value="1"/>
</dbReference>
<feature type="domain" description="PpiC" evidence="1">
    <location>
        <begin position="149"/>
        <end position="277"/>
    </location>
</feature>
<evidence type="ECO:0000313" key="2">
    <source>
        <dbReference type="EMBL" id="MCX2981715.1"/>
    </source>
</evidence>
<dbReference type="Proteomes" id="UP001143362">
    <property type="component" value="Unassembled WGS sequence"/>
</dbReference>
<dbReference type="InterPro" id="IPR000297">
    <property type="entry name" value="PPIase_PpiC"/>
</dbReference>
<reference evidence="2" key="1">
    <citation type="submission" date="2019-02" db="EMBL/GenBank/DDBJ databases">
        <authorList>
            <person name="Li S.-H."/>
        </authorList>
    </citation>
    <scope>NUCLEOTIDE SEQUENCE</scope>
    <source>
        <strain evidence="2">IMCC14734</strain>
    </source>
</reference>
<gene>
    <name evidence="2" type="ORF">EYC98_12680</name>
</gene>
<name>A0ABT3THA7_9GAMM</name>
<protein>
    <submittedName>
        <fullName evidence="2">Peptidyl-prolyl cis-trans isomerase</fullName>
    </submittedName>
</protein>
<evidence type="ECO:0000259" key="1">
    <source>
        <dbReference type="Pfam" id="PF13145"/>
    </source>
</evidence>
<dbReference type="Gene3D" id="3.10.50.40">
    <property type="match status" value="1"/>
</dbReference>
<keyword evidence="2" id="KW-0413">Isomerase</keyword>